<evidence type="ECO:0000256" key="16">
    <source>
        <dbReference type="ARBA" id="ARBA00045407"/>
    </source>
</evidence>
<evidence type="ECO:0000256" key="4">
    <source>
        <dbReference type="ARBA" id="ARBA00022525"/>
    </source>
</evidence>
<evidence type="ECO:0000313" key="20">
    <source>
        <dbReference type="Proteomes" id="UP001623349"/>
    </source>
</evidence>
<dbReference type="InterPro" id="IPR000082">
    <property type="entry name" value="SEA_dom"/>
</dbReference>
<evidence type="ECO:0000256" key="13">
    <source>
        <dbReference type="ARBA" id="ARBA00023290"/>
    </source>
</evidence>
<keyword evidence="7" id="KW-0732">Signal</keyword>
<keyword evidence="8" id="KW-0677">Repeat</keyword>
<evidence type="ECO:0000259" key="18">
    <source>
        <dbReference type="PROSITE" id="PS50024"/>
    </source>
</evidence>
<dbReference type="PANTHER" id="PTHR12199:SF3">
    <property type="entry name" value="INTERPHOTORECEPTOR MATRIX PROTEOGLYCAN 1"/>
    <property type="match status" value="1"/>
</dbReference>
<protein>
    <recommendedName>
        <fullName evidence="14">Interphotoreceptor matrix proteoglycan 1</fullName>
    </recommendedName>
    <alternativeName>
        <fullName evidence="15">Sialoprotein associated with cones and rods</fullName>
    </alternativeName>
</protein>
<evidence type="ECO:0000256" key="3">
    <source>
        <dbReference type="ARBA" id="ARBA00004593"/>
    </source>
</evidence>
<comment type="function">
    <text evidence="16">Chondroitin sulfate-, heparin- and hyaluronan-binding protein. May serve to form a basic macromolecular scaffold comprising the insoluble interphotoreceptor matrix.</text>
</comment>
<feature type="compositionally biased region" description="Low complexity" evidence="17">
    <location>
        <begin position="490"/>
        <end position="511"/>
    </location>
</feature>
<dbReference type="EMBL" id="BAAFST010000009">
    <property type="protein sequence ID" value="GAB1294481.1"/>
    <property type="molecule type" value="Genomic_DNA"/>
</dbReference>
<evidence type="ECO:0000256" key="15">
    <source>
        <dbReference type="ARBA" id="ARBA00042018"/>
    </source>
</evidence>
<feature type="domain" description="SEA" evidence="18">
    <location>
        <begin position="256"/>
        <end position="410"/>
    </location>
</feature>
<feature type="region of interest" description="Disordered" evidence="17">
    <location>
        <begin position="802"/>
        <end position="858"/>
    </location>
</feature>
<dbReference type="Pfam" id="PF01390">
    <property type="entry name" value="SEA"/>
    <property type="match status" value="2"/>
</dbReference>
<dbReference type="Proteomes" id="UP001623349">
    <property type="component" value="Unassembled WGS sequence"/>
</dbReference>
<dbReference type="InterPro" id="IPR039861">
    <property type="entry name" value="IMPG"/>
</dbReference>
<keyword evidence="5" id="KW-0272">Extracellular matrix</keyword>
<evidence type="ECO:0000256" key="17">
    <source>
        <dbReference type="SAM" id="MobiDB-lite"/>
    </source>
</evidence>
<keyword evidence="11" id="KW-0325">Glycoprotein</keyword>
<evidence type="ECO:0000256" key="9">
    <source>
        <dbReference type="ARBA" id="ARBA00022981"/>
    </source>
</evidence>
<evidence type="ECO:0000256" key="6">
    <source>
        <dbReference type="ARBA" id="ARBA00022674"/>
    </source>
</evidence>
<evidence type="ECO:0000256" key="8">
    <source>
        <dbReference type="ARBA" id="ARBA00022737"/>
    </source>
</evidence>
<feature type="region of interest" description="Disordered" evidence="17">
    <location>
        <begin position="444"/>
        <end position="477"/>
    </location>
</feature>
<dbReference type="Gene3D" id="3.30.70.960">
    <property type="entry name" value="SEA domain"/>
    <property type="match status" value="1"/>
</dbReference>
<keyword evidence="4" id="KW-0964">Secreted</keyword>
<dbReference type="PROSITE" id="PS50024">
    <property type="entry name" value="SEA"/>
    <property type="match status" value="2"/>
</dbReference>
<feature type="compositionally biased region" description="Polar residues" evidence="17">
    <location>
        <begin position="512"/>
        <end position="522"/>
    </location>
</feature>
<keyword evidence="6" id="KW-0358">Heparin-binding</keyword>
<evidence type="ECO:0000313" key="19">
    <source>
        <dbReference type="EMBL" id="GAB1294481.1"/>
    </source>
</evidence>
<evidence type="ECO:0000256" key="11">
    <source>
        <dbReference type="ARBA" id="ARBA00023180"/>
    </source>
</evidence>
<organism evidence="19 20">
    <name type="scientific">Apodemus speciosus</name>
    <name type="common">Large Japanese field mouse</name>
    <dbReference type="NCBI Taxonomy" id="105296"/>
    <lineage>
        <taxon>Eukaryota</taxon>
        <taxon>Metazoa</taxon>
        <taxon>Chordata</taxon>
        <taxon>Craniata</taxon>
        <taxon>Vertebrata</taxon>
        <taxon>Euteleostomi</taxon>
        <taxon>Mammalia</taxon>
        <taxon>Eutheria</taxon>
        <taxon>Euarchontoglires</taxon>
        <taxon>Glires</taxon>
        <taxon>Rodentia</taxon>
        <taxon>Myomorpha</taxon>
        <taxon>Muroidea</taxon>
        <taxon>Muridae</taxon>
        <taxon>Murinae</taxon>
        <taxon>Apodemus</taxon>
    </lineage>
</organism>
<keyword evidence="13" id="KW-0373">Hyaluronic acid</keyword>
<comment type="subcellular location">
    <subcellularLocation>
        <location evidence="2">Cell projection</location>
        <location evidence="2">Cilium</location>
        <location evidence="2">Photoreceptor outer segment</location>
    </subcellularLocation>
    <subcellularLocation>
        <location evidence="1">Photoreceptor inner segment</location>
    </subcellularLocation>
    <subcellularLocation>
        <location evidence="3">Secreted</location>
        <location evidence="3">Extracellular space</location>
        <location evidence="3">Extracellular matrix</location>
        <location evidence="3">Interphotoreceptor matrix</location>
    </subcellularLocation>
</comment>
<reference evidence="19 20" key="1">
    <citation type="submission" date="2024-08" db="EMBL/GenBank/DDBJ databases">
        <title>The draft genome of Apodemus speciosus.</title>
        <authorList>
            <person name="Nabeshima K."/>
            <person name="Suzuki S."/>
            <person name="Onuma M."/>
        </authorList>
    </citation>
    <scope>NUCLEOTIDE SEQUENCE [LARGE SCALE GENOMIC DNA]</scope>
    <source>
        <strain evidence="19">IB14-021</strain>
    </source>
</reference>
<feature type="domain" description="SEA" evidence="18">
    <location>
        <begin position="633"/>
        <end position="746"/>
    </location>
</feature>
<keyword evidence="9" id="KW-0730">Sialic acid</keyword>
<feature type="region of interest" description="Disordered" evidence="17">
    <location>
        <begin position="490"/>
        <end position="522"/>
    </location>
</feature>
<evidence type="ECO:0000256" key="1">
    <source>
        <dbReference type="ARBA" id="ARBA00004437"/>
    </source>
</evidence>
<proteinExistence type="predicted"/>
<name>A0ABQ0F5U8_APOSI</name>
<comment type="caution">
    <text evidence="19">The sequence shown here is derived from an EMBL/GenBank/DDBJ whole genome shotgun (WGS) entry which is preliminary data.</text>
</comment>
<evidence type="ECO:0000256" key="14">
    <source>
        <dbReference type="ARBA" id="ARBA00040753"/>
    </source>
</evidence>
<dbReference type="SMART" id="SM00200">
    <property type="entry name" value="SEA"/>
    <property type="match status" value="2"/>
</dbReference>
<keyword evidence="10" id="KW-0675">Receptor</keyword>
<evidence type="ECO:0000256" key="2">
    <source>
        <dbReference type="ARBA" id="ARBA00004504"/>
    </source>
</evidence>
<dbReference type="SUPFAM" id="SSF82671">
    <property type="entry name" value="SEA domain"/>
    <property type="match status" value="2"/>
</dbReference>
<keyword evidence="20" id="KW-1185">Reference proteome</keyword>
<dbReference type="InterPro" id="IPR036364">
    <property type="entry name" value="SEA_dom_sf"/>
</dbReference>
<evidence type="ECO:0000256" key="10">
    <source>
        <dbReference type="ARBA" id="ARBA00023170"/>
    </source>
</evidence>
<evidence type="ECO:0000256" key="5">
    <source>
        <dbReference type="ARBA" id="ARBA00022530"/>
    </source>
</evidence>
<gene>
    <name evidence="19" type="ORF">APTSU1_000971400</name>
</gene>
<sequence length="858" mass="96000">MKDYNGRLKTSASTNTGFENKEHIMEAMVVTLMCHHHADIVAWDTSIKIYSSEIKSIGKAPRMETIEGTSTLHKVSTMKRIFDLSKLRTRRSALFPAVNICPQESLRQILASLQEYYRLRVCQEVVWEAFRIFLDRIPDTEEYQDWVSLCQKETFCLFDIGKNFSNSKEHLDLLQQRIKQRSFPGRKDGIVSMETLGPPTEASMLPTDVSSMSLGPFLLPPDDTDLKEILSVTLKDIQKPTTESKAEPTHISEFSSEEKVEFSISLPNYRFKAEVTDSGSPYYQELMGQSQRQLQKIFKKLPGFGEIRVLGFRKHKRIDSDRKHISSFSETVEQSVEGVITKRQDKSFMLDGSSSTEIQLMAVFKRDHAEAKSPESDLLSPDSNKIESERIHQGAIEDKQPETFLTAADLKKLIIQLLDGDRSLAGGRIPFADELTEPLFRPVTEPELPRPLADVTEDATLSPELPFSEPRLEAEDREGTALPVIGHKMASGMSSKDSSRSPPVSASTSGSENLPSFTPSLFSLDDQSSPPLLATALIPKVTLPTIDYSTIRQLPLEVSHWPASSSDSELITSSHDLIRDLDEMDVSDTPALSEISELSGYDSASGQVLEMSTPIPTLQYITTSSETVATTGHELVVFFSLRVANMPFSYDLFNKSSLQYQALEQQFTDLLVPYLQSNLTGFKQLEILSFRNGSVIVNSRVRFSKAVPYNLAQAVRGVLEDLRSTAAQELNLEIESYSLNVEAADQADPCKLLDCGKFALCVKNEWTEEAECHCRQGHESHGTLDDQNLNLCPPGKTCEASRGQAAPCRPPDHSTNQVQEPSVKKLQRQQNEVVKKRNSELSEAIGFEEFDDQDWEGN</sequence>
<keyword evidence="12" id="KW-0966">Cell projection</keyword>
<evidence type="ECO:0000256" key="12">
    <source>
        <dbReference type="ARBA" id="ARBA00023273"/>
    </source>
</evidence>
<evidence type="ECO:0000256" key="7">
    <source>
        <dbReference type="ARBA" id="ARBA00022729"/>
    </source>
</evidence>
<dbReference type="PANTHER" id="PTHR12199">
    <property type="entry name" value="INTERPHOTORECEPTOR MATRIX PROTEOGLYCAN"/>
    <property type="match status" value="1"/>
</dbReference>
<accession>A0ABQ0F5U8</accession>
<feature type="compositionally biased region" description="Acidic residues" evidence="17">
    <location>
        <begin position="846"/>
        <end position="858"/>
    </location>
</feature>